<organism evidence="1 2">
    <name type="scientific">Mycobacterium phage RedRock</name>
    <dbReference type="NCBI Taxonomy" id="711470"/>
    <lineage>
        <taxon>Viruses</taxon>
        <taxon>Duplodnaviria</taxon>
        <taxon>Heunggongvirae</taxon>
        <taxon>Uroviricota</taxon>
        <taxon>Caudoviricetes</taxon>
        <taxon>Fromanvirus</taxon>
        <taxon>Fromanvirus redrock</taxon>
    </lineage>
</organism>
<gene>
    <name evidence="1" type="primary">40</name>
    <name evidence="1" type="ORF">REDROCK_40</name>
</gene>
<proteinExistence type="predicted"/>
<evidence type="ECO:0000313" key="2">
    <source>
        <dbReference type="Proteomes" id="UP000001547"/>
    </source>
</evidence>
<evidence type="ECO:0000313" key="1">
    <source>
        <dbReference type="EMBL" id="ADB93733.1"/>
    </source>
</evidence>
<dbReference type="PROSITE" id="PS51257">
    <property type="entry name" value="PROKAR_LIPOPROTEIN"/>
    <property type="match status" value="1"/>
</dbReference>
<reference evidence="2" key="1">
    <citation type="submission" date="2009-12" db="EMBL/GenBank/DDBJ databases">
        <authorList>
            <person name="Jacobs-Sera D."/>
            <person name="Zellars M."/>
            <person name="Wells M.E."/>
            <person name="Webb J.L."/>
            <person name="Ware V.C."/>
            <person name="Vazquez E."/>
            <person name="TamarapuParthasarathy P."/>
            <person name="Smith I.A."/>
            <person name="Simon S.E."/>
            <person name="Shaffer C.D."/>
            <person name="Rubin M.R."/>
            <person name="Rosenzweig R.F."/>
            <person name="Rinehart C.A."/>
            <person name="Qin H."/>
            <person name="Pillay I."/>
            <person name="Payne D.E.II."/>
            <person name="Padolina J.M."/>
            <person name="Novick P.A."/>
            <person name="Miller E.S."/>
            <person name="Mayer E.S."/>
            <person name="Marzillier J.Y."/>
            <person name="Mageeney C.M."/>
            <person name="MacGibeny M.A."/>
            <person name="Li W."/>
            <person name="Lee J.Y."/>
            <person name="Kinnersley M.A."/>
            <person name="King-Smith C."/>
            <person name="King R.A."/>
            <person name="Kenna M.A."/>
            <person name="Kearse M.G."/>
            <person name="Johnson B.K."/>
            <person name="Johnson A.A."/>
            <person name="Johnson C.M."/>
            <person name="Hughes L.E."/>
            <person name="Harrison M."/>
            <person name="Guild N.A."/>
            <person name="Gilbert J.L."/>
            <person name="Fillman C.L."/>
            <person name="Felton C.M."/>
            <person name="Dunbar D.A."/>
            <person name="Dennehy J.J."/>
            <person name="DeJong R.J."/>
            <person name="Carson S."/>
            <person name="Burnett S.H."/>
            <person name="Breakwell D.P."/>
            <person name="Berrios J.E."/>
            <person name="Benjamin R.C."/>
            <person name="Anderson J.J."/>
            <person name="Bradley K.W."/>
            <person name="Khaja R."/>
            <person name="Lee E."/>
            <person name="Barker L.P."/>
            <person name="Lewis M.F."/>
            <person name="Jordan T.C."/>
            <person name="Cresawn S.G."/>
            <person name="Grace M.A."/>
            <person name="Pope W.H."/>
            <person name="Ko C."/>
            <person name="Russell D.A."/>
            <person name="Peebles C.L."/>
            <person name="Lawrence J.L."/>
            <person name="Hendrix R.W."/>
            <person name="Hatfull G.F."/>
        </authorList>
    </citation>
    <scope>NUCLEOTIDE SEQUENCE [LARGE SCALE GENOMIC DNA]</scope>
</reference>
<dbReference type="Proteomes" id="UP000001547">
    <property type="component" value="Segment"/>
</dbReference>
<name>D3JZA2_9CAUD</name>
<dbReference type="RefSeq" id="YP_009101293.1">
    <property type="nucleotide sequence ID" value="NC_025444.1"/>
</dbReference>
<protein>
    <recommendedName>
        <fullName evidence="3">Lipoprotein</fullName>
    </recommendedName>
</protein>
<dbReference type="GeneID" id="22110983"/>
<sequence length="52" mass="5392">MKTIAAILIAVAAVLSLTACEGGTTTTDDTYPHGFIYVPPMGKSPGVGPFFY</sequence>
<keyword evidence="2" id="KW-1185">Reference proteome</keyword>
<dbReference type="EMBL" id="GU339467">
    <property type="protein sequence ID" value="ADB93733.1"/>
    <property type="molecule type" value="Genomic_DNA"/>
</dbReference>
<evidence type="ECO:0008006" key="3">
    <source>
        <dbReference type="Google" id="ProtNLM"/>
    </source>
</evidence>
<dbReference type="KEGG" id="vg:22110983"/>
<dbReference type="OrthoDB" id="28148at10239"/>
<accession>D3JZA2</accession>